<feature type="compositionally biased region" description="Low complexity" evidence="1">
    <location>
        <begin position="32"/>
        <end position="42"/>
    </location>
</feature>
<organism evidence="4">
    <name type="scientific">Soboliphyme baturini</name>
    <dbReference type="NCBI Taxonomy" id="241478"/>
    <lineage>
        <taxon>Eukaryota</taxon>
        <taxon>Metazoa</taxon>
        <taxon>Ecdysozoa</taxon>
        <taxon>Nematoda</taxon>
        <taxon>Enoplea</taxon>
        <taxon>Dorylaimia</taxon>
        <taxon>Dioctophymatida</taxon>
        <taxon>Dioctophymatoidea</taxon>
        <taxon>Soboliphymatidae</taxon>
        <taxon>Soboliphyme</taxon>
    </lineage>
</organism>
<feature type="compositionally biased region" description="Low complexity" evidence="1">
    <location>
        <begin position="105"/>
        <end position="123"/>
    </location>
</feature>
<dbReference type="EMBL" id="UZAM01010729">
    <property type="protein sequence ID" value="VDP13484.1"/>
    <property type="molecule type" value="Genomic_DNA"/>
</dbReference>
<evidence type="ECO:0000313" key="4">
    <source>
        <dbReference type="WBParaSite" id="SBAD_0000784001-mRNA-1"/>
    </source>
</evidence>
<reference evidence="2 3" key="2">
    <citation type="submission" date="2018-11" db="EMBL/GenBank/DDBJ databases">
        <authorList>
            <consortium name="Pathogen Informatics"/>
        </authorList>
    </citation>
    <scope>NUCLEOTIDE SEQUENCE [LARGE SCALE GENOMIC DNA]</scope>
</reference>
<dbReference type="AlphaFoldDB" id="A0A183IVA5"/>
<dbReference type="Proteomes" id="UP000270296">
    <property type="component" value="Unassembled WGS sequence"/>
</dbReference>
<protein>
    <submittedName>
        <fullName evidence="2 4">Uncharacterized protein</fullName>
    </submittedName>
</protein>
<evidence type="ECO:0000256" key="1">
    <source>
        <dbReference type="SAM" id="MobiDB-lite"/>
    </source>
</evidence>
<evidence type="ECO:0000313" key="2">
    <source>
        <dbReference type="EMBL" id="VDP13484.1"/>
    </source>
</evidence>
<sequence length="132" mass="13998">MKRCICASVTAEVEDEPEPEPVPEPYAAGGVSNNSRNSSRRALSSLARLRRRSHRADEKEIHGRAVTDRMGGSYSLVSPAHNSGRSSLLSFLRDGTVYCSNVAASSSSSSSSSSSLSSCSSSSPALCRLVRM</sequence>
<evidence type="ECO:0000313" key="3">
    <source>
        <dbReference type="Proteomes" id="UP000270296"/>
    </source>
</evidence>
<proteinExistence type="predicted"/>
<feature type="region of interest" description="Disordered" evidence="1">
    <location>
        <begin position="9"/>
        <end position="42"/>
    </location>
</feature>
<feature type="region of interest" description="Disordered" evidence="1">
    <location>
        <begin position="103"/>
        <end position="124"/>
    </location>
</feature>
<reference evidence="4" key="1">
    <citation type="submission" date="2016-06" db="UniProtKB">
        <authorList>
            <consortium name="WormBaseParasite"/>
        </authorList>
    </citation>
    <scope>IDENTIFICATION</scope>
</reference>
<accession>A0A183IVA5</accession>
<keyword evidence="3" id="KW-1185">Reference proteome</keyword>
<dbReference type="WBParaSite" id="SBAD_0000784001-mRNA-1">
    <property type="protein sequence ID" value="SBAD_0000784001-mRNA-1"/>
    <property type="gene ID" value="SBAD_0000784001"/>
</dbReference>
<feature type="compositionally biased region" description="Acidic residues" evidence="1">
    <location>
        <begin position="12"/>
        <end position="21"/>
    </location>
</feature>
<feature type="region of interest" description="Disordered" evidence="1">
    <location>
        <begin position="47"/>
        <end position="66"/>
    </location>
</feature>
<gene>
    <name evidence="2" type="ORF">SBAD_LOCUS7552</name>
</gene>
<feature type="compositionally biased region" description="Basic and acidic residues" evidence="1">
    <location>
        <begin position="55"/>
        <end position="66"/>
    </location>
</feature>
<name>A0A183IVA5_9BILA</name>